<accession>A0A4Q9LSH7</accession>
<gene>
    <name evidence="2" type="ORF">CWI38_1399p0010</name>
</gene>
<keyword evidence="3" id="KW-1185">Reference proteome</keyword>
<dbReference type="OrthoDB" id="2192644at2759"/>
<feature type="region of interest" description="Disordered" evidence="1">
    <location>
        <begin position="144"/>
        <end position="169"/>
    </location>
</feature>
<feature type="compositionally biased region" description="Acidic residues" evidence="1">
    <location>
        <begin position="152"/>
        <end position="169"/>
    </location>
</feature>
<name>A0A4Q9LSH7_9MICR</name>
<feature type="non-terminal residue" evidence="2">
    <location>
        <position position="1"/>
    </location>
</feature>
<evidence type="ECO:0000256" key="1">
    <source>
        <dbReference type="SAM" id="MobiDB-lite"/>
    </source>
</evidence>
<reference evidence="2 3" key="1">
    <citation type="submission" date="2017-12" db="EMBL/GenBank/DDBJ databases">
        <authorList>
            <person name="Pombert J.-F."/>
            <person name="Haag K.L."/>
            <person name="Ebert D."/>
        </authorList>
    </citation>
    <scope>NUCLEOTIDE SEQUENCE [LARGE SCALE GENOMIC DNA]</scope>
    <source>
        <strain evidence="2">IL-G-3</strain>
    </source>
</reference>
<dbReference type="VEuPathDB" id="MicrosporidiaDB:CWI38_1399p0010"/>
<dbReference type="Proteomes" id="UP000292282">
    <property type="component" value="Unassembled WGS sequence"/>
</dbReference>
<sequence length="601" mass="70590">IKTDVKIRCNRPDIFILDKIQNRITLIEVGITSQDSLQIVETEKLRKYDLLANELGLIYKCSVEIIPYVMTWDGIVTKYHKTYVKRLQIPMNVEAYIQSIVLKKTVETISFDRRRGLEFGPNAEESRESIIKCILRAEMHKQPIPPLKQVDNEEDDEPTTDTNEELELEEEIEVVEMKEKTDTENTKNENIKSKRRDLREYPEMTDCVSELRKIKELSEEDIGDAVLMTITDLARDSQVEHGRDGFINFEKELTRKTPFFSNIKSQEIVREFIQNNQSNDPSEVLVIKNESLNVYEKTLIMYESKKKFQKDKRMFIVSFWSTMSNKNYNTVTCEEYFILFVSAYKSIDDDILSHLHEKPILTDFSSKNIRVSISRTKNDSSTMHNDPDAHANNNLFFIDDLKLQSIESSTLSTMKDALFKILLSSRRCCVYEFLGILEDINFVPLETTQKKSFDVTNQHVISLSYYHRGIFLLELINNKLHYRTGYKEWVYLSRTELKKTHTVLSKEVNKKFLEEAQLAKLYNRIEKRKPPPIFIDSSRGPKKENMRSCDEEDYTRRHNKLDTLQRLISRFEIIESILLFCNKRKNKCTLKQVGITSQETQ</sequence>
<evidence type="ECO:0000313" key="3">
    <source>
        <dbReference type="Proteomes" id="UP000292282"/>
    </source>
</evidence>
<comment type="caution">
    <text evidence="2">The sequence shown here is derived from an EMBL/GenBank/DDBJ whole genome shotgun (WGS) entry which is preliminary data.</text>
</comment>
<dbReference type="AlphaFoldDB" id="A0A4Q9LSH7"/>
<proteinExistence type="predicted"/>
<organism evidence="2 3">
    <name type="scientific">Hamiltosporidium tvaerminnensis</name>
    <dbReference type="NCBI Taxonomy" id="1176355"/>
    <lineage>
        <taxon>Eukaryota</taxon>
        <taxon>Fungi</taxon>
        <taxon>Fungi incertae sedis</taxon>
        <taxon>Microsporidia</taxon>
        <taxon>Dubosqiidae</taxon>
        <taxon>Hamiltosporidium</taxon>
    </lineage>
</organism>
<dbReference type="EMBL" id="PITK01001399">
    <property type="protein sequence ID" value="TBU11076.1"/>
    <property type="molecule type" value="Genomic_DNA"/>
</dbReference>
<protein>
    <submittedName>
        <fullName evidence="2">Uncharacterized protein</fullName>
    </submittedName>
</protein>
<evidence type="ECO:0000313" key="2">
    <source>
        <dbReference type="EMBL" id="TBU11076.1"/>
    </source>
</evidence>